<evidence type="ECO:0000256" key="1">
    <source>
        <dbReference type="SAM" id="Phobius"/>
    </source>
</evidence>
<comment type="caution">
    <text evidence="2">The sequence shown here is derived from an EMBL/GenBank/DDBJ whole genome shotgun (WGS) entry which is preliminary data.</text>
</comment>
<feature type="transmembrane region" description="Helical" evidence="1">
    <location>
        <begin position="54"/>
        <end position="71"/>
    </location>
</feature>
<keyword evidence="1" id="KW-0472">Membrane</keyword>
<protein>
    <submittedName>
        <fullName evidence="2">Uncharacterized protein</fullName>
    </submittedName>
</protein>
<accession>A0A3N0DID6</accession>
<feature type="transmembrane region" description="Helical" evidence="1">
    <location>
        <begin position="131"/>
        <end position="150"/>
    </location>
</feature>
<name>A0A3N0DID6_9ACTN</name>
<organism evidence="2 3">
    <name type="scientific">Nocardioides marmorisolisilvae</name>
    <dbReference type="NCBI Taxonomy" id="1542737"/>
    <lineage>
        <taxon>Bacteria</taxon>
        <taxon>Bacillati</taxon>
        <taxon>Actinomycetota</taxon>
        <taxon>Actinomycetes</taxon>
        <taxon>Propionibacteriales</taxon>
        <taxon>Nocardioidaceae</taxon>
        <taxon>Nocardioides</taxon>
    </lineage>
</organism>
<keyword evidence="1" id="KW-0812">Transmembrane</keyword>
<feature type="transmembrane region" description="Helical" evidence="1">
    <location>
        <begin position="100"/>
        <end position="119"/>
    </location>
</feature>
<keyword evidence="1" id="KW-1133">Transmembrane helix</keyword>
<sequence>MSPLQKIAMGLVIIFVPANFDIAHHVYDGLPDPLGWVLVVSGMSALRKHLDVDVAYWLAWVALAVSIPLWFPQLTEQLPDIPDHLRTAAELDQATKAASIAWALALPQSAMSLLLVRVIGQEAIAQEPRDVFVAGRFGVLLWGIGAAIVLPPIAYGGDVENLITPTLVGVGLVQAVLIYYLFRVHRREWLGGPGPLLIHPRPRKDEGRPTSE</sequence>
<dbReference type="AlphaFoldDB" id="A0A3N0DID6"/>
<dbReference type="Proteomes" id="UP000277094">
    <property type="component" value="Unassembled WGS sequence"/>
</dbReference>
<feature type="transmembrane region" description="Helical" evidence="1">
    <location>
        <begin position="162"/>
        <end position="182"/>
    </location>
</feature>
<proteinExistence type="predicted"/>
<evidence type="ECO:0000313" key="2">
    <source>
        <dbReference type="EMBL" id="RNL75425.1"/>
    </source>
</evidence>
<gene>
    <name evidence="2" type="ORF">EFL95_18620</name>
</gene>
<dbReference type="EMBL" id="RJSG01000006">
    <property type="protein sequence ID" value="RNL75425.1"/>
    <property type="molecule type" value="Genomic_DNA"/>
</dbReference>
<reference evidence="2 3" key="1">
    <citation type="submission" date="2018-11" db="EMBL/GenBank/DDBJ databases">
        <authorList>
            <person name="Li F."/>
        </authorList>
    </citation>
    <scope>NUCLEOTIDE SEQUENCE [LARGE SCALE GENOMIC DNA]</scope>
    <source>
        <strain evidence="2 3">KIS18-7</strain>
    </source>
</reference>
<dbReference type="RefSeq" id="WP_123235613.1">
    <property type="nucleotide sequence ID" value="NZ_RJSG01000006.1"/>
</dbReference>
<evidence type="ECO:0000313" key="3">
    <source>
        <dbReference type="Proteomes" id="UP000277094"/>
    </source>
</evidence>
<keyword evidence="3" id="KW-1185">Reference proteome</keyword>
<dbReference type="OrthoDB" id="3529161at2"/>